<name>A0ABY6UZK8_BIOOC</name>
<sequence length="65" mass="7702">GWIKRNLVPDCFVGEDRHVAFDDDSGSVRRYRLELEEEPQDEKAKVCGGGHGWQFWRSREHQHSY</sequence>
<accession>A0ABY6UZK8</accession>
<feature type="non-terminal residue" evidence="1">
    <location>
        <position position="1"/>
    </location>
</feature>
<keyword evidence="2" id="KW-1185">Reference proteome</keyword>
<organism evidence="1 2">
    <name type="scientific">Bionectria ochroleuca</name>
    <name type="common">Gliocladium roseum</name>
    <dbReference type="NCBI Taxonomy" id="29856"/>
    <lineage>
        <taxon>Eukaryota</taxon>
        <taxon>Fungi</taxon>
        <taxon>Dikarya</taxon>
        <taxon>Ascomycota</taxon>
        <taxon>Pezizomycotina</taxon>
        <taxon>Sordariomycetes</taxon>
        <taxon>Hypocreomycetidae</taxon>
        <taxon>Hypocreales</taxon>
        <taxon>Bionectriaceae</taxon>
        <taxon>Clonostachys</taxon>
    </lineage>
</organism>
<reference evidence="1 2" key="1">
    <citation type="submission" date="2019-06" db="EMBL/GenBank/DDBJ databases">
        <authorList>
            <person name="Broberg M."/>
        </authorList>
    </citation>
    <scope>NUCLEOTIDE SEQUENCE [LARGE SCALE GENOMIC DNA]</scope>
</reference>
<comment type="caution">
    <text evidence="1">The sequence shown here is derived from an EMBL/GenBank/DDBJ whole genome shotgun (WGS) entry which is preliminary data.</text>
</comment>
<proteinExistence type="predicted"/>
<evidence type="ECO:0000313" key="1">
    <source>
        <dbReference type="EMBL" id="VUC35630.1"/>
    </source>
</evidence>
<protein>
    <submittedName>
        <fullName evidence="1">Uncharacterized protein</fullName>
    </submittedName>
</protein>
<gene>
    <name evidence="1" type="ORF">CLO192961_LOCUS422035</name>
</gene>
<dbReference type="Proteomes" id="UP000766486">
    <property type="component" value="Unassembled WGS sequence"/>
</dbReference>
<dbReference type="EMBL" id="CABFNS010000915">
    <property type="protein sequence ID" value="VUC35630.1"/>
    <property type="molecule type" value="Genomic_DNA"/>
</dbReference>
<evidence type="ECO:0000313" key="2">
    <source>
        <dbReference type="Proteomes" id="UP000766486"/>
    </source>
</evidence>